<dbReference type="CDD" id="cd04301">
    <property type="entry name" value="NAT_SF"/>
    <property type="match status" value="1"/>
</dbReference>
<dbReference type="SUPFAM" id="SSF55729">
    <property type="entry name" value="Acyl-CoA N-acyltransferases (Nat)"/>
    <property type="match status" value="1"/>
</dbReference>
<keyword evidence="2" id="KW-0012">Acyltransferase</keyword>
<dbReference type="PROSITE" id="PS51186">
    <property type="entry name" value="GNAT"/>
    <property type="match status" value="1"/>
</dbReference>
<dbReference type="GO" id="GO:0016747">
    <property type="term" value="F:acyltransferase activity, transferring groups other than amino-acyl groups"/>
    <property type="evidence" value="ECO:0007669"/>
    <property type="project" value="InterPro"/>
</dbReference>
<feature type="domain" description="N-acetyltransferase" evidence="3">
    <location>
        <begin position="1"/>
        <end position="127"/>
    </location>
</feature>
<dbReference type="RefSeq" id="WP_415841027.1">
    <property type="nucleotide sequence ID" value="NZ_CBCSKY010000009.1"/>
</dbReference>
<gene>
    <name evidence="4" type="ORF">SAMN05216192_111165</name>
</gene>
<dbReference type="Proteomes" id="UP000199050">
    <property type="component" value="Unassembled WGS sequence"/>
</dbReference>
<reference evidence="5" key="1">
    <citation type="submission" date="2016-10" db="EMBL/GenBank/DDBJ databases">
        <authorList>
            <person name="Varghese N."/>
            <person name="Submissions S."/>
        </authorList>
    </citation>
    <scope>NUCLEOTIDE SEQUENCE [LARGE SCALE GENOMIC DNA]</scope>
    <source>
        <strain evidence="5">CGMCC 1.11012</strain>
    </source>
</reference>
<organism evidence="4 5">
    <name type="scientific">Paenibacillus typhae</name>
    <dbReference type="NCBI Taxonomy" id="1174501"/>
    <lineage>
        <taxon>Bacteria</taxon>
        <taxon>Bacillati</taxon>
        <taxon>Bacillota</taxon>
        <taxon>Bacilli</taxon>
        <taxon>Bacillales</taxon>
        <taxon>Paenibacillaceae</taxon>
        <taxon>Paenibacillus</taxon>
    </lineage>
</organism>
<proteinExistence type="predicted"/>
<dbReference type="EMBL" id="FNDX01000011">
    <property type="protein sequence ID" value="SDJ09349.1"/>
    <property type="molecule type" value="Genomic_DNA"/>
</dbReference>
<evidence type="ECO:0000313" key="4">
    <source>
        <dbReference type="EMBL" id="SDJ09349.1"/>
    </source>
</evidence>
<dbReference type="PANTHER" id="PTHR43877">
    <property type="entry name" value="AMINOALKYLPHOSPHONATE N-ACETYLTRANSFERASE-RELATED-RELATED"/>
    <property type="match status" value="1"/>
</dbReference>
<dbReference type="InterPro" id="IPR016181">
    <property type="entry name" value="Acyl_CoA_acyltransferase"/>
</dbReference>
<dbReference type="STRING" id="1174501.SAMN05216192_111165"/>
<keyword evidence="5" id="KW-1185">Reference proteome</keyword>
<protein>
    <submittedName>
        <fullName evidence="4">Acetyltransferase (GNAT) domain-containing protein</fullName>
    </submittedName>
</protein>
<evidence type="ECO:0000256" key="1">
    <source>
        <dbReference type="ARBA" id="ARBA00022679"/>
    </source>
</evidence>
<evidence type="ECO:0000256" key="2">
    <source>
        <dbReference type="ARBA" id="ARBA00023315"/>
    </source>
</evidence>
<evidence type="ECO:0000313" key="5">
    <source>
        <dbReference type="Proteomes" id="UP000199050"/>
    </source>
</evidence>
<name>A0A1G8QX87_9BACL</name>
<dbReference type="InterPro" id="IPR000182">
    <property type="entry name" value="GNAT_dom"/>
</dbReference>
<keyword evidence="1 4" id="KW-0808">Transferase</keyword>
<dbReference type="Pfam" id="PF13508">
    <property type="entry name" value="Acetyltransf_7"/>
    <property type="match status" value="1"/>
</dbReference>
<evidence type="ECO:0000259" key="3">
    <source>
        <dbReference type="PROSITE" id="PS51186"/>
    </source>
</evidence>
<sequence>MELLALCMADGKEAAEQEMNRYFTGDSGELFGCFVNGELSGITGLRRESEHAVEIRHIAVKPEWRGKGIGRAMIEEIGRAAGVETIKAETDHEAAGFYRSAGFAVTSLGEKYPGVERFACVLSVNALAQSRM</sequence>
<dbReference type="AlphaFoldDB" id="A0A1G8QX87"/>
<accession>A0A1G8QX87</accession>
<dbReference type="Gene3D" id="3.40.630.30">
    <property type="match status" value="1"/>
</dbReference>
<dbReference type="InterPro" id="IPR050832">
    <property type="entry name" value="Bact_Acetyltransf"/>
</dbReference>